<dbReference type="Proteomes" id="UP001596003">
    <property type="component" value="Unassembled WGS sequence"/>
</dbReference>
<comment type="caution">
    <text evidence="1">The sequence shown here is derived from an EMBL/GenBank/DDBJ whole genome shotgun (WGS) entry which is preliminary data.</text>
</comment>
<name>A0ABV8Z9U8_9FLAO</name>
<dbReference type="EMBL" id="JBHSFY010000003">
    <property type="protein sequence ID" value="MFC4476828.1"/>
    <property type="molecule type" value="Genomic_DNA"/>
</dbReference>
<keyword evidence="2" id="KW-1185">Reference proteome</keyword>
<evidence type="ECO:0000313" key="1">
    <source>
        <dbReference type="EMBL" id="MFC4476828.1"/>
    </source>
</evidence>
<accession>A0ABV8Z9U8</accession>
<proteinExistence type="predicted"/>
<evidence type="ECO:0008006" key="3">
    <source>
        <dbReference type="Google" id="ProtNLM"/>
    </source>
</evidence>
<protein>
    <recommendedName>
        <fullName evidence="3">DUF4177 domain-containing protein</fullName>
    </recommendedName>
</protein>
<organism evidence="1 2">
    <name type="scientific">Flavobacterium chungangensis</name>
    <dbReference type="NCBI Taxonomy" id="2708132"/>
    <lineage>
        <taxon>Bacteria</taxon>
        <taxon>Pseudomonadati</taxon>
        <taxon>Bacteroidota</taxon>
        <taxon>Flavobacteriia</taxon>
        <taxon>Flavobacteriales</taxon>
        <taxon>Flavobacteriaceae</taxon>
        <taxon>Flavobacterium</taxon>
    </lineage>
</organism>
<reference evidence="2" key="1">
    <citation type="journal article" date="2019" name="Int. J. Syst. Evol. Microbiol.">
        <title>The Global Catalogue of Microorganisms (GCM) 10K type strain sequencing project: providing services to taxonomists for standard genome sequencing and annotation.</title>
        <authorList>
            <consortium name="The Broad Institute Genomics Platform"/>
            <consortium name="The Broad Institute Genome Sequencing Center for Infectious Disease"/>
            <person name="Wu L."/>
            <person name="Ma J."/>
        </authorList>
    </citation>
    <scope>NUCLEOTIDE SEQUENCE [LARGE SCALE GENOMIC DNA]</scope>
    <source>
        <strain evidence="2">NBRC 103627</strain>
    </source>
</reference>
<sequence length="63" mass="7287">MQKIITVTTHTNIIDSGNTFIEKEYPIVNKYLEEGYKVIQVTPVILNSTTAYMYSLTFLLEKK</sequence>
<gene>
    <name evidence="1" type="ORF">ACFO3N_07115</name>
</gene>
<evidence type="ECO:0000313" key="2">
    <source>
        <dbReference type="Proteomes" id="UP001596003"/>
    </source>
</evidence>
<dbReference type="RefSeq" id="WP_379796386.1">
    <property type="nucleotide sequence ID" value="NZ_JBHSFY010000003.1"/>
</dbReference>